<evidence type="ECO:0000313" key="2">
    <source>
        <dbReference type="EMBL" id="CAE4664200.1"/>
    </source>
</evidence>
<protein>
    <submittedName>
        <fullName evidence="2">Uncharacterized protein</fullName>
    </submittedName>
</protein>
<name>A0A6U3UUD2_9STRA</name>
<keyword evidence="1" id="KW-0812">Transmembrane</keyword>
<feature type="transmembrane region" description="Helical" evidence="1">
    <location>
        <begin position="18"/>
        <end position="34"/>
    </location>
</feature>
<proteinExistence type="predicted"/>
<keyword evidence="1" id="KW-0472">Membrane</keyword>
<evidence type="ECO:0000256" key="1">
    <source>
        <dbReference type="SAM" id="Phobius"/>
    </source>
</evidence>
<dbReference type="EMBL" id="HBNS01058765">
    <property type="protein sequence ID" value="CAE4664200.1"/>
    <property type="molecule type" value="Transcribed_RNA"/>
</dbReference>
<sequence>MRKIEYQEKLRKPSTQRIIYFFLVFLNLLGLQFPQTGNSTADCDGTSSGECVSTTGNSLAAALAAPNSCASTLDGVLTAESTTVCGVLTNLDLTEKLTQSGTVTGSVLSCDANLLSALSHFY</sequence>
<reference evidence="2" key="1">
    <citation type="submission" date="2021-01" db="EMBL/GenBank/DDBJ databases">
        <authorList>
            <person name="Corre E."/>
            <person name="Pelletier E."/>
            <person name="Niang G."/>
            <person name="Scheremetjew M."/>
            <person name="Finn R."/>
            <person name="Kale V."/>
            <person name="Holt S."/>
            <person name="Cochrane G."/>
            <person name="Meng A."/>
            <person name="Brown T."/>
            <person name="Cohen L."/>
        </authorList>
    </citation>
    <scope>NUCLEOTIDE SEQUENCE</scope>
    <source>
        <strain evidence="2">GSO104</strain>
    </source>
</reference>
<keyword evidence="1" id="KW-1133">Transmembrane helix</keyword>
<gene>
    <name evidence="2" type="ORF">DBRI00130_LOCUS42251</name>
</gene>
<dbReference type="AlphaFoldDB" id="A0A6U3UUD2"/>
<organism evidence="2">
    <name type="scientific">Ditylum brightwellii</name>
    <dbReference type="NCBI Taxonomy" id="49249"/>
    <lineage>
        <taxon>Eukaryota</taxon>
        <taxon>Sar</taxon>
        <taxon>Stramenopiles</taxon>
        <taxon>Ochrophyta</taxon>
        <taxon>Bacillariophyta</taxon>
        <taxon>Mediophyceae</taxon>
        <taxon>Lithodesmiophycidae</taxon>
        <taxon>Lithodesmiales</taxon>
        <taxon>Lithodesmiaceae</taxon>
        <taxon>Ditylum</taxon>
    </lineage>
</organism>
<accession>A0A6U3UUD2</accession>